<feature type="compositionally biased region" description="Acidic residues" evidence="5">
    <location>
        <begin position="122"/>
        <end position="135"/>
    </location>
</feature>
<evidence type="ECO:0000259" key="8">
    <source>
        <dbReference type="Pfam" id="PF04234"/>
    </source>
</evidence>
<keyword evidence="10" id="KW-1185">Reference proteome</keyword>
<dbReference type="EMBL" id="CP013661">
    <property type="protein sequence ID" value="ALS77428.1"/>
    <property type="molecule type" value="Genomic_DNA"/>
</dbReference>
<feature type="compositionally biased region" description="Basic and acidic residues" evidence="5">
    <location>
        <begin position="136"/>
        <end position="148"/>
    </location>
</feature>
<dbReference type="Pfam" id="PF04234">
    <property type="entry name" value="CopC"/>
    <property type="match status" value="1"/>
</dbReference>
<proteinExistence type="predicted"/>
<accession>A0ABM5WST6</accession>
<feature type="domain" description="CopC" evidence="8">
    <location>
        <begin position="22"/>
        <end position="112"/>
    </location>
</feature>
<feature type="transmembrane region" description="Helical" evidence="6">
    <location>
        <begin position="163"/>
        <end position="183"/>
    </location>
</feature>
<dbReference type="InterPro" id="IPR007348">
    <property type="entry name" value="CopC_dom"/>
</dbReference>
<dbReference type="PANTHER" id="PTHR34820">
    <property type="entry name" value="INNER MEMBRANE PROTEIN YEBZ"/>
    <property type="match status" value="1"/>
</dbReference>
<dbReference type="RefSeq" id="WP_058384108.1">
    <property type="nucleotide sequence ID" value="NZ_CP013661.2"/>
</dbReference>
<evidence type="ECO:0000256" key="5">
    <source>
        <dbReference type="SAM" id="MobiDB-lite"/>
    </source>
</evidence>
<keyword evidence="6" id="KW-0812">Transmembrane</keyword>
<dbReference type="Proteomes" id="UP000065533">
    <property type="component" value="Chromosome"/>
</dbReference>
<keyword evidence="3 7" id="KW-0732">Signal</keyword>
<gene>
    <name evidence="9" type="ORF">AUO94_01665</name>
</gene>
<evidence type="ECO:0000256" key="4">
    <source>
        <dbReference type="ARBA" id="ARBA00023008"/>
    </source>
</evidence>
<keyword evidence="6" id="KW-0472">Membrane</keyword>
<reference evidence="9" key="1">
    <citation type="submission" date="2016-01" db="EMBL/GenBank/DDBJ databases">
        <title>Complete genome of Planococcus kocurri type strain.</title>
        <authorList>
            <person name="See-Too W.S."/>
        </authorList>
    </citation>
    <scope>NUCLEOTIDE SEQUENCE [LARGE SCALE GENOMIC DNA]</scope>
    <source>
        <strain evidence="9">ATCC 43650</strain>
    </source>
</reference>
<keyword evidence="4" id="KW-0186">Copper</keyword>
<evidence type="ECO:0000256" key="7">
    <source>
        <dbReference type="SAM" id="SignalP"/>
    </source>
</evidence>
<comment type="subcellular location">
    <subcellularLocation>
        <location evidence="1">Cell envelope</location>
    </subcellularLocation>
</comment>
<sequence>MKKIILLLVLTLFSMPLVGQAHTTLSSSSPAEGSVVVESLEEVVLTFGTVVEQGSTMTLESEGTTYEFDEVLLSDEVMTGTITEELPNDTYTINWKIIGVDGHPIEGIVSFELNVEAVAEEPVVEEPATETVEEPAVEKEASVAEEKTAQTVDNSSEDEGSSLVTILLVLAVLVIGFVGYRLMKKK</sequence>
<dbReference type="SUPFAM" id="SSF81296">
    <property type="entry name" value="E set domains"/>
    <property type="match status" value="1"/>
</dbReference>
<evidence type="ECO:0000256" key="3">
    <source>
        <dbReference type="ARBA" id="ARBA00022729"/>
    </source>
</evidence>
<dbReference type="InterPro" id="IPR014755">
    <property type="entry name" value="Cu-Rt/internalin_Ig-like"/>
</dbReference>
<evidence type="ECO:0000256" key="2">
    <source>
        <dbReference type="ARBA" id="ARBA00022723"/>
    </source>
</evidence>
<evidence type="ECO:0000256" key="6">
    <source>
        <dbReference type="SAM" id="Phobius"/>
    </source>
</evidence>
<evidence type="ECO:0000313" key="9">
    <source>
        <dbReference type="EMBL" id="ALS77428.1"/>
    </source>
</evidence>
<evidence type="ECO:0000256" key="1">
    <source>
        <dbReference type="ARBA" id="ARBA00004196"/>
    </source>
</evidence>
<evidence type="ECO:0000313" key="10">
    <source>
        <dbReference type="Proteomes" id="UP000065533"/>
    </source>
</evidence>
<name>A0ABM5WST6_9BACL</name>
<keyword evidence="2" id="KW-0479">Metal-binding</keyword>
<dbReference type="PANTHER" id="PTHR34820:SF4">
    <property type="entry name" value="INNER MEMBRANE PROTEIN YEBZ"/>
    <property type="match status" value="1"/>
</dbReference>
<protein>
    <recommendedName>
        <fullName evidence="8">CopC domain-containing protein</fullName>
    </recommendedName>
</protein>
<feature type="region of interest" description="Disordered" evidence="5">
    <location>
        <begin position="122"/>
        <end position="156"/>
    </location>
</feature>
<organism evidence="9 10">
    <name type="scientific">Planococcus kocurii</name>
    <dbReference type="NCBI Taxonomy" id="1374"/>
    <lineage>
        <taxon>Bacteria</taxon>
        <taxon>Bacillati</taxon>
        <taxon>Bacillota</taxon>
        <taxon>Bacilli</taxon>
        <taxon>Bacillales</taxon>
        <taxon>Caryophanaceae</taxon>
        <taxon>Planococcus</taxon>
    </lineage>
</organism>
<dbReference type="Gene3D" id="2.60.40.1220">
    <property type="match status" value="1"/>
</dbReference>
<feature type="signal peptide" evidence="7">
    <location>
        <begin position="1"/>
        <end position="21"/>
    </location>
</feature>
<dbReference type="InterPro" id="IPR032694">
    <property type="entry name" value="CopC/D"/>
</dbReference>
<dbReference type="InterPro" id="IPR014756">
    <property type="entry name" value="Ig_E-set"/>
</dbReference>
<keyword evidence="6" id="KW-1133">Transmembrane helix</keyword>
<feature type="chain" id="PRO_5046411209" description="CopC domain-containing protein" evidence="7">
    <location>
        <begin position="22"/>
        <end position="186"/>
    </location>
</feature>